<evidence type="ECO:0000256" key="5">
    <source>
        <dbReference type="ARBA" id="ARBA00023180"/>
    </source>
</evidence>
<dbReference type="InterPro" id="IPR011042">
    <property type="entry name" value="6-blade_b-propeller_TolB-like"/>
</dbReference>
<dbReference type="GO" id="GO:0042813">
    <property type="term" value="F:Wnt receptor activity"/>
    <property type="evidence" value="ECO:0007669"/>
    <property type="project" value="TreeGrafter"/>
</dbReference>
<keyword evidence="2 8" id="KW-0732">Signal</keyword>
<proteinExistence type="predicted"/>
<keyword evidence="5" id="KW-0325">Glycoprotein</keyword>
<dbReference type="Pfam" id="PF00058">
    <property type="entry name" value="Ldl_recept_b"/>
    <property type="match status" value="3"/>
</dbReference>
<evidence type="ECO:0000256" key="8">
    <source>
        <dbReference type="SAM" id="SignalP"/>
    </source>
</evidence>
<feature type="chain" id="PRO_5043540730" evidence="8">
    <location>
        <begin position="21"/>
        <end position="383"/>
    </location>
</feature>
<dbReference type="PANTHER" id="PTHR46513">
    <property type="entry name" value="VITELLOGENIN RECEPTOR-LIKE PROTEIN-RELATED-RELATED"/>
    <property type="match status" value="1"/>
</dbReference>
<organism evidence="9 10">
    <name type="scientific">Oedothorax gibbosus</name>
    <dbReference type="NCBI Taxonomy" id="931172"/>
    <lineage>
        <taxon>Eukaryota</taxon>
        <taxon>Metazoa</taxon>
        <taxon>Ecdysozoa</taxon>
        <taxon>Arthropoda</taxon>
        <taxon>Chelicerata</taxon>
        <taxon>Arachnida</taxon>
        <taxon>Araneae</taxon>
        <taxon>Araneomorphae</taxon>
        <taxon>Entelegynae</taxon>
        <taxon>Araneoidea</taxon>
        <taxon>Linyphiidae</taxon>
        <taxon>Erigoninae</taxon>
        <taxon>Oedothorax</taxon>
    </lineage>
</organism>
<feature type="repeat" description="LDL-receptor class B" evidence="6">
    <location>
        <begin position="111"/>
        <end position="154"/>
    </location>
</feature>
<feature type="repeat" description="LDL-receptor class B" evidence="6">
    <location>
        <begin position="199"/>
        <end position="242"/>
    </location>
</feature>
<evidence type="ECO:0000256" key="1">
    <source>
        <dbReference type="ARBA" id="ARBA00022536"/>
    </source>
</evidence>
<keyword evidence="7" id="KW-0472">Membrane</keyword>
<dbReference type="Gene3D" id="2.120.10.30">
    <property type="entry name" value="TolB, C-terminal domain"/>
    <property type="match status" value="1"/>
</dbReference>
<evidence type="ECO:0000313" key="10">
    <source>
        <dbReference type="Proteomes" id="UP000827092"/>
    </source>
</evidence>
<dbReference type="InterPro" id="IPR050778">
    <property type="entry name" value="Cueball_EGF_LRP_Nidogen"/>
</dbReference>
<protein>
    <submittedName>
        <fullName evidence="9">Uncharacterized protein</fullName>
    </submittedName>
</protein>
<dbReference type="GO" id="GO:0017147">
    <property type="term" value="F:Wnt-protein binding"/>
    <property type="evidence" value="ECO:0007669"/>
    <property type="project" value="TreeGrafter"/>
</dbReference>
<name>A0AAV6VFB8_9ARAC</name>
<keyword evidence="7" id="KW-0812">Transmembrane</keyword>
<keyword evidence="4" id="KW-1015">Disulfide bond</keyword>
<feature type="repeat" description="LDL-receptor class B" evidence="6">
    <location>
        <begin position="155"/>
        <end position="198"/>
    </location>
</feature>
<dbReference type="InterPro" id="IPR000033">
    <property type="entry name" value="LDLR_classB_rpt"/>
</dbReference>
<evidence type="ECO:0000256" key="3">
    <source>
        <dbReference type="ARBA" id="ARBA00022737"/>
    </source>
</evidence>
<feature type="transmembrane region" description="Helical" evidence="7">
    <location>
        <begin position="360"/>
        <end position="376"/>
    </location>
</feature>
<keyword evidence="1" id="KW-0245">EGF-like domain</keyword>
<evidence type="ECO:0000256" key="6">
    <source>
        <dbReference type="PROSITE-ProRule" id="PRU00461"/>
    </source>
</evidence>
<sequence length="383" mass="42440">MNALYLLFLLASFFLDCVIGIDENSLILCANRKSILGVSSDTSKSREIVGGLNRSNAVDYHYAKGLVVWTDVETEKIYSIPIFANPRSATKQVLVESCVTPDGVAVDWIHDNLYWTDADTDVVAVARLVDGSLITTLVKKDLHDPRAIVIDPNVGLMFWTDWGRNPRIERAGMDGSQRRVIITSGIKWPNGLAIDLLARCIYWIDGSTRVLSSSNYDGEDEKVILTGTPLKHPFSLDILGDWLYWTDWSSGYEGLYKTNRKSGHEESRKIGSGEGWKTLMGVKVYDASKQPAGFNRCTNKNGGCTHLCLPAPGEVNYSCVCPDNIQGSENCSTTPLEPLLNSENERIWYESHTVTHVPDVGAIMLMALGIISILLVRKGSEYK</sequence>
<evidence type="ECO:0000256" key="4">
    <source>
        <dbReference type="ARBA" id="ARBA00023157"/>
    </source>
</evidence>
<dbReference type="FunFam" id="2.120.10.30:FF:000241">
    <property type="entry name" value="Low-density lipoprotein receptor-related protein 6"/>
    <property type="match status" value="1"/>
</dbReference>
<comment type="caution">
    <text evidence="9">The sequence shown here is derived from an EMBL/GenBank/DDBJ whole genome shotgun (WGS) entry which is preliminary data.</text>
</comment>
<keyword evidence="10" id="KW-1185">Reference proteome</keyword>
<dbReference type="GO" id="GO:0060070">
    <property type="term" value="P:canonical Wnt signaling pathway"/>
    <property type="evidence" value="ECO:0007669"/>
    <property type="project" value="TreeGrafter"/>
</dbReference>
<dbReference type="Proteomes" id="UP000827092">
    <property type="component" value="Unassembled WGS sequence"/>
</dbReference>
<gene>
    <name evidence="9" type="ORF">JTE90_010798</name>
</gene>
<evidence type="ECO:0000256" key="2">
    <source>
        <dbReference type="ARBA" id="ARBA00022729"/>
    </source>
</evidence>
<dbReference type="SUPFAM" id="SSF63825">
    <property type="entry name" value="YWTD domain"/>
    <property type="match status" value="1"/>
</dbReference>
<dbReference type="SMART" id="SM00135">
    <property type="entry name" value="LY"/>
    <property type="match status" value="5"/>
</dbReference>
<keyword evidence="3" id="KW-0677">Repeat</keyword>
<feature type="signal peptide" evidence="8">
    <location>
        <begin position="1"/>
        <end position="20"/>
    </location>
</feature>
<evidence type="ECO:0000256" key="7">
    <source>
        <dbReference type="SAM" id="Phobius"/>
    </source>
</evidence>
<dbReference type="PROSITE" id="PS51120">
    <property type="entry name" value="LDLRB"/>
    <property type="match status" value="3"/>
</dbReference>
<dbReference type="PANTHER" id="PTHR46513:SF13">
    <property type="entry name" value="EGF-LIKE DOMAIN-CONTAINING PROTEIN"/>
    <property type="match status" value="1"/>
</dbReference>
<dbReference type="GO" id="GO:0005886">
    <property type="term" value="C:plasma membrane"/>
    <property type="evidence" value="ECO:0007669"/>
    <property type="project" value="TreeGrafter"/>
</dbReference>
<dbReference type="AlphaFoldDB" id="A0AAV6VFB8"/>
<dbReference type="EMBL" id="JAFNEN010000086">
    <property type="protein sequence ID" value="KAG8195495.1"/>
    <property type="molecule type" value="Genomic_DNA"/>
</dbReference>
<reference evidence="9 10" key="1">
    <citation type="journal article" date="2022" name="Nat. Ecol. Evol.">
        <title>A masculinizing supergene underlies an exaggerated male reproductive morph in a spider.</title>
        <authorList>
            <person name="Hendrickx F."/>
            <person name="De Corte Z."/>
            <person name="Sonet G."/>
            <person name="Van Belleghem S.M."/>
            <person name="Kostlbacher S."/>
            <person name="Vangestel C."/>
        </authorList>
    </citation>
    <scope>NUCLEOTIDE SEQUENCE [LARGE SCALE GENOMIC DNA]</scope>
    <source>
        <strain evidence="9">W744_W776</strain>
    </source>
</reference>
<keyword evidence="7" id="KW-1133">Transmembrane helix</keyword>
<accession>A0AAV6VFB8</accession>
<evidence type="ECO:0000313" key="9">
    <source>
        <dbReference type="EMBL" id="KAG8195495.1"/>
    </source>
</evidence>